<dbReference type="InterPro" id="IPR006594">
    <property type="entry name" value="LisH"/>
</dbReference>
<feature type="region of interest" description="Disordered" evidence="1">
    <location>
        <begin position="305"/>
        <end position="334"/>
    </location>
</feature>
<keyword evidence="4" id="KW-1185">Reference proteome</keyword>
<protein>
    <recommendedName>
        <fullName evidence="2">CRA domain-containing protein</fullName>
    </recommendedName>
</protein>
<dbReference type="Proteomes" id="UP000256964">
    <property type="component" value="Unassembled WGS sequence"/>
</dbReference>
<organism evidence="3 4">
    <name type="scientific">Lentinus brumalis</name>
    <dbReference type="NCBI Taxonomy" id="2498619"/>
    <lineage>
        <taxon>Eukaryota</taxon>
        <taxon>Fungi</taxon>
        <taxon>Dikarya</taxon>
        <taxon>Basidiomycota</taxon>
        <taxon>Agaricomycotina</taxon>
        <taxon>Agaricomycetes</taxon>
        <taxon>Polyporales</taxon>
        <taxon>Polyporaceae</taxon>
        <taxon>Lentinus</taxon>
    </lineage>
</organism>
<dbReference type="InterPro" id="IPR050618">
    <property type="entry name" value="Ubq-SigPath_Reg"/>
</dbReference>
<dbReference type="OrthoDB" id="8048523at2759"/>
<dbReference type="Pfam" id="PF10607">
    <property type="entry name" value="CTLH"/>
    <property type="match status" value="1"/>
</dbReference>
<accession>A0A371DW31</accession>
<reference evidence="3 4" key="1">
    <citation type="journal article" date="2018" name="Biotechnol. Biofuels">
        <title>Integrative visual omics of the white-rot fungus Polyporus brumalis exposes the biotechnological potential of its oxidative enzymes for delignifying raw plant biomass.</title>
        <authorList>
            <person name="Miyauchi S."/>
            <person name="Rancon A."/>
            <person name="Drula E."/>
            <person name="Hage H."/>
            <person name="Chaduli D."/>
            <person name="Favel A."/>
            <person name="Grisel S."/>
            <person name="Henrissat B."/>
            <person name="Herpoel-Gimbert I."/>
            <person name="Ruiz-Duenas F.J."/>
            <person name="Chevret D."/>
            <person name="Hainaut M."/>
            <person name="Lin J."/>
            <person name="Wang M."/>
            <person name="Pangilinan J."/>
            <person name="Lipzen A."/>
            <person name="Lesage-Meessen L."/>
            <person name="Navarro D."/>
            <person name="Riley R."/>
            <person name="Grigoriev I.V."/>
            <person name="Zhou S."/>
            <person name="Raouche S."/>
            <person name="Rosso M.N."/>
        </authorList>
    </citation>
    <scope>NUCLEOTIDE SEQUENCE [LARGE SCALE GENOMIC DNA]</scope>
    <source>
        <strain evidence="3 4">BRFM 1820</strain>
    </source>
</reference>
<feature type="domain" description="CRA" evidence="2">
    <location>
        <begin position="202"/>
        <end position="303"/>
    </location>
</feature>
<proteinExistence type="predicted"/>
<dbReference type="InterPro" id="IPR024964">
    <property type="entry name" value="CTLH/CRA"/>
</dbReference>
<dbReference type="SMART" id="SM00757">
    <property type="entry name" value="CRA"/>
    <property type="match status" value="1"/>
</dbReference>
<dbReference type="AlphaFoldDB" id="A0A371DW31"/>
<evidence type="ECO:0000313" key="4">
    <source>
        <dbReference type="Proteomes" id="UP000256964"/>
    </source>
</evidence>
<name>A0A371DW31_9APHY</name>
<dbReference type="EMBL" id="KZ857380">
    <property type="protein sequence ID" value="RDX56767.1"/>
    <property type="molecule type" value="Genomic_DNA"/>
</dbReference>
<sequence>MPSKAESSRTKSLLFPAPQELRELVLDYLVHNSFNSTAESFVSESSVKHVDADGDEVMRSPERTLAEDLVDLRQRLIVGDLRKGMHQSSYIRTHILTGKIDEAKALLNKHFPSVLSEDTEEVPTSTSSPGRWDYLPSTSVNPEHLALNLRIQAFIEAARTIPLPYYPPGSSTPLPHPPLLSATTKLPPEDEDTEMLGPESEEANEQLLHRVQGLYSDANALTRAEDRARYLHELKDVGGLLAYIKPENSPLAAYMTQRRREGIADQIDGAILYRAKRPAVSRIELYARYTATLWGMLHEKDVKTPPRSTWPAGVSLPPSAGRSPETTLAPVKDTGVLENAVPAIKKPPVEKEAEEVLPPFDLHLFVESPERP</sequence>
<evidence type="ECO:0000256" key="1">
    <source>
        <dbReference type="SAM" id="MobiDB-lite"/>
    </source>
</evidence>
<dbReference type="InterPro" id="IPR013144">
    <property type="entry name" value="CRA_dom"/>
</dbReference>
<dbReference type="SMART" id="SM00667">
    <property type="entry name" value="LisH"/>
    <property type="match status" value="1"/>
</dbReference>
<dbReference type="PANTHER" id="PTHR12864">
    <property type="entry name" value="RAN BINDING PROTEIN 9-RELATED"/>
    <property type="match status" value="1"/>
</dbReference>
<evidence type="ECO:0000313" key="3">
    <source>
        <dbReference type="EMBL" id="RDX56767.1"/>
    </source>
</evidence>
<feature type="compositionally biased region" description="Low complexity" evidence="1">
    <location>
        <begin position="169"/>
        <end position="184"/>
    </location>
</feature>
<dbReference type="PROSITE" id="PS50896">
    <property type="entry name" value="LISH"/>
    <property type="match status" value="1"/>
</dbReference>
<evidence type="ECO:0000259" key="2">
    <source>
        <dbReference type="SMART" id="SM00757"/>
    </source>
</evidence>
<feature type="region of interest" description="Disordered" evidence="1">
    <location>
        <begin position="169"/>
        <end position="196"/>
    </location>
</feature>
<dbReference type="Pfam" id="PF08513">
    <property type="entry name" value="LisH"/>
    <property type="match status" value="1"/>
</dbReference>
<gene>
    <name evidence="3" type="ORF">OH76DRAFT_1414242</name>
</gene>